<comment type="caution">
    <text evidence="1">The sequence shown here is derived from an EMBL/GenBank/DDBJ whole genome shotgun (WGS) entry which is preliminary data.</text>
</comment>
<dbReference type="PROSITE" id="PS51257">
    <property type="entry name" value="PROKAR_LIPOPROTEIN"/>
    <property type="match status" value="1"/>
</dbReference>
<accession>A0ABS8YXE1</accession>
<sequence>MFSRVTLAVLGGLMFLGACGTPQEQCIGRSTRELRNLEYLLKETEGNLARGYAWEEYEVPVWRREICGTELVQGKDGPVERPRYCLVHDTETKRRIKSIDPAEETRKRDALKAKIAAIMPQVEANIAACRATYPE</sequence>
<evidence type="ECO:0000313" key="2">
    <source>
        <dbReference type="Proteomes" id="UP001521181"/>
    </source>
</evidence>
<dbReference type="Proteomes" id="UP001521181">
    <property type="component" value="Unassembled WGS sequence"/>
</dbReference>
<name>A0ABS8YXE1_9RHOB</name>
<gene>
    <name evidence="1" type="ORF">LZA78_13355</name>
</gene>
<reference evidence="1 2" key="1">
    <citation type="submission" date="2021-12" db="EMBL/GenBank/DDBJ databases">
        <title>Sinirhodobacter sp. WL0062 is a bacterium isolated from seawater.</title>
        <authorList>
            <person name="Wang L."/>
            <person name="He W."/>
            <person name="Zhang D.-F."/>
        </authorList>
    </citation>
    <scope>NUCLEOTIDE SEQUENCE [LARGE SCALE GENOMIC DNA]</scope>
    <source>
        <strain evidence="1 2">WL0062</strain>
    </source>
</reference>
<keyword evidence="2" id="KW-1185">Reference proteome</keyword>
<proteinExistence type="predicted"/>
<evidence type="ECO:0000313" key="1">
    <source>
        <dbReference type="EMBL" id="MCE5974469.1"/>
    </source>
</evidence>
<organism evidence="1 2">
    <name type="scientific">Rhodobacter flavimaris</name>
    <dbReference type="NCBI Taxonomy" id="2907145"/>
    <lineage>
        <taxon>Bacteria</taxon>
        <taxon>Pseudomonadati</taxon>
        <taxon>Pseudomonadota</taxon>
        <taxon>Alphaproteobacteria</taxon>
        <taxon>Rhodobacterales</taxon>
        <taxon>Rhodobacter group</taxon>
        <taxon>Rhodobacter</taxon>
    </lineage>
</organism>
<protein>
    <submittedName>
        <fullName evidence="1">Uncharacterized protein</fullName>
    </submittedName>
</protein>
<dbReference type="EMBL" id="JAJUOS010000010">
    <property type="protein sequence ID" value="MCE5974469.1"/>
    <property type="molecule type" value="Genomic_DNA"/>
</dbReference>
<dbReference type="RefSeq" id="WP_233677428.1">
    <property type="nucleotide sequence ID" value="NZ_JAJUOS010000010.1"/>
</dbReference>